<dbReference type="InParanoid" id="G2YJF8"/>
<name>G2YJF8_BOTF4</name>
<evidence type="ECO:0000313" key="1">
    <source>
        <dbReference type="EMBL" id="CCD51845.1"/>
    </source>
</evidence>
<reference evidence="2" key="1">
    <citation type="journal article" date="2011" name="PLoS Genet.">
        <title>Genomic analysis of the necrotrophic fungal pathogens Sclerotinia sclerotiorum and Botrytis cinerea.</title>
        <authorList>
            <person name="Amselem J."/>
            <person name="Cuomo C.A."/>
            <person name="van Kan J.A."/>
            <person name="Viaud M."/>
            <person name="Benito E.P."/>
            <person name="Couloux A."/>
            <person name="Coutinho P.M."/>
            <person name="de Vries R.P."/>
            <person name="Dyer P.S."/>
            <person name="Fillinger S."/>
            <person name="Fournier E."/>
            <person name="Gout L."/>
            <person name="Hahn M."/>
            <person name="Kohn L."/>
            <person name="Lapalu N."/>
            <person name="Plummer K.M."/>
            <person name="Pradier J.M."/>
            <person name="Quevillon E."/>
            <person name="Sharon A."/>
            <person name="Simon A."/>
            <person name="ten Have A."/>
            <person name="Tudzynski B."/>
            <person name="Tudzynski P."/>
            <person name="Wincker P."/>
            <person name="Andrew M."/>
            <person name="Anthouard V."/>
            <person name="Beever R.E."/>
            <person name="Beffa R."/>
            <person name="Benoit I."/>
            <person name="Bouzid O."/>
            <person name="Brault B."/>
            <person name="Chen Z."/>
            <person name="Choquer M."/>
            <person name="Collemare J."/>
            <person name="Cotton P."/>
            <person name="Danchin E.G."/>
            <person name="Da Silva C."/>
            <person name="Gautier A."/>
            <person name="Giraud C."/>
            <person name="Giraud T."/>
            <person name="Gonzalez C."/>
            <person name="Grossetete S."/>
            <person name="Guldener U."/>
            <person name="Henrissat B."/>
            <person name="Howlett B.J."/>
            <person name="Kodira C."/>
            <person name="Kretschmer M."/>
            <person name="Lappartient A."/>
            <person name="Leroch M."/>
            <person name="Levis C."/>
            <person name="Mauceli E."/>
            <person name="Neuveglise C."/>
            <person name="Oeser B."/>
            <person name="Pearson M."/>
            <person name="Poulain J."/>
            <person name="Poussereau N."/>
            <person name="Quesneville H."/>
            <person name="Rascle C."/>
            <person name="Schumacher J."/>
            <person name="Segurens B."/>
            <person name="Sexton A."/>
            <person name="Silva E."/>
            <person name="Sirven C."/>
            <person name="Soanes D.M."/>
            <person name="Talbot N.J."/>
            <person name="Templeton M."/>
            <person name="Yandava C."/>
            <person name="Yarden O."/>
            <person name="Zeng Q."/>
            <person name="Rollins J.A."/>
            <person name="Lebrun M.H."/>
            <person name="Dickman M."/>
        </authorList>
    </citation>
    <scope>NUCLEOTIDE SEQUENCE [LARGE SCALE GENOMIC DNA]</scope>
    <source>
        <strain evidence="2">T4</strain>
    </source>
</reference>
<dbReference type="HOGENOM" id="CLU_2621760_0_0_1"/>
<accession>G2YJF8</accession>
<protein>
    <submittedName>
        <fullName evidence="1">Uncharacterized protein</fullName>
    </submittedName>
</protein>
<gene>
    <name evidence="1" type="ORF">BofuT4_uP021510.1</name>
</gene>
<proteinExistence type="predicted"/>
<organism evidence="1 2">
    <name type="scientific">Botryotinia fuckeliana (strain T4)</name>
    <name type="common">Noble rot fungus</name>
    <name type="synonym">Botrytis cinerea</name>
    <dbReference type="NCBI Taxonomy" id="999810"/>
    <lineage>
        <taxon>Eukaryota</taxon>
        <taxon>Fungi</taxon>
        <taxon>Dikarya</taxon>
        <taxon>Ascomycota</taxon>
        <taxon>Pezizomycotina</taxon>
        <taxon>Leotiomycetes</taxon>
        <taxon>Helotiales</taxon>
        <taxon>Sclerotiniaceae</taxon>
        <taxon>Botrytis</taxon>
    </lineage>
</organism>
<evidence type="ECO:0000313" key="2">
    <source>
        <dbReference type="Proteomes" id="UP000008177"/>
    </source>
</evidence>
<dbReference type="Proteomes" id="UP000008177">
    <property type="component" value="Unplaced contigs"/>
</dbReference>
<dbReference type="AlphaFoldDB" id="G2YJF8"/>
<dbReference type="EMBL" id="FQ790337">
    <property type="protein sequence ID" value="CCD51845.1"/>
    <property type="molecule type" value="Genomic_DNA"/>
</dbReference>
<sequence length="78" mass="8603">MGGSVANQVDSVATTVDVLVTYMEGTVHGMFILSNRSKVAHPSILVAGAGQPMRFGSREKAETEGWRIRYQWRGEMDM</sequence>